<accession>A0AAU7GYU7</accession>
<organism evidence="1">
    <name type="scientific">Streptomyces phage Kamino</name>
    <dbReference type="NCBI Taxonomy" id="3158857"/>
    <lineage>
        <taxon>Viruses</taxon>
        <taxon>Duplodnaviria</taxon>
        <taxon>Heunggongvirae</taxon>
        <taxon>Uroviricota</taxon>
        <taxon>Caudoviricetes</taxon>
    </lineage>
</organism>
<evidence type="ECO:0008006" key="2">
    <source>
        <dbReference type="Google" id="ProtNLM"/>
    </source>
</evidence>
<evidence type="ECO:0000313" key="1">
    <source>
        <dbReference type="EMBL" id="XBM95090.1"/>
    </source>
</evidence>
<protein>
    <recommendedName>
        <fullName evidence="2">Helix-turn-helix DNA binding domain protein</fullName>
    </recommendedName>
</protein>
<reference evidence="1" key="1">
    <citation type="submission" date="2024-05" db="EMBL/GenBank/DDBJ databases">
        <title>Isolation and characterization of the new Streptomyces phages Kamino, Geonosis, Abafar and Scarif infecting a broad range of host species.</title>
        <authorList>
            <person name="Rackow B."/>
            <person name="Rolland C."/>
            <person name="Mohnen I."/>
            <person name="Wittmann J."/>
            <person name="Muesken M."/>
            <person name="Overmann J."/>
            <person name="Frunzke J."/>
        </authorList>
    </citation>
    <scope>NUCLEOTIDE SEQUENCE</scope>
</reference>
<proteinExistence type="predicted"/>
<sequence length="101" mass="11218">MNERNRVAEIQAQVARHEALVAYDRIVRAANTFPDLKDPRIMEAIEHLRAAGKALYAFERNIGQMQAEREAARPIRMVIDGANAHPDTLAAVAASLARRAD</sequence>
<name>A0AAU7GYU7_9CAUD</name>
<gene>
    <name evidence="1" type="ORF">Kamino_00054</name>
</gene>
<dbReference type="EMBL" id="PP750867">
    <property type="protein sequence ID" value="XBM95090.1"/>
    <property type="molecule type" value="Genomic_DNA"/>
</dbReference>